<evidence type="ECO:0000259" key="14">
    <source>
        <dbReference type="PROSITE" id="PS50056"/>
    </source>
</evidence>
<evidence type="ECO:0000256" key="9">
    <source>
        <dbReference type="ARBA" id="ARBA00023136"/>
    </source>
</evidence>
<reference evidence="16" key="2">
    <citation type="submission" date="2025-09" db="UniProtKB">
        <authorList>
            <consortium name="Ensembl"/>
        </authorList>
    </citation>
    <scope>IDENTIFICATION</scope>
</reference>
<dbReference type="InterPro" id="IPR029021">
    <property type="entry name" value="Prot-tyrosine_phosphatase-like"/>
</dbReference>
<dbReference type="GO" id="GO:0016020">
    <property type="term" value="C:membrane"/>
    <property type="evidence" value="ECO:0007669"/>
    <property type="project" value="UniProtKB-SubCell"/>
</dbReference>
<protein>
    <recommendedName>
        <fullName evidence="2">protein-tyrosine-phosphatase</fullName>
        <ecNumber evidence="2">3.1.3.48</ecNumber>
    </recommendedName>
</protein>
<dbReference type="PROSITE" id="PS50853">
    <property type="entry name" value="FN3"/>
    <property type="match status" value="8"/>
</dbReference>
<dbReference type="Gene3D" id="3.90.190.10">
    <property type="entry name" value="Protein tyrosine phosphatase superfamily"/>
    <property type="match status" value="1"/>
</dbReference>
<feature type="region of interest" description="Disordered" evidence="12">
    <location>
        <begin position="754"/>
        <end position="774"/>
    </location>
</feature>
<comment type="subcellular location">
    <subcellularLocation>
        <location evidence="1">Membrane</location>
        <topology evidence="1">Single-pass membrane protein</topology>
    </subcellularLocation>
</comment>
<proteinExistence type="inferred from homology"/>
<dbReference type="InterPro" id="IPR003595">
    <property type="entry name" value="Tyr_Pase_cat"/>
</dbReference>
<feature type="domain" description="Fibronectin type-III" evidence="15">
    <location>
        <begin position="926"/>
        <end position="1020"/>
    </location>
</feature>
<dbReference type="PANTHER" id="PTHR46957">
    <property type="entry name" value="CYTOKINE RECEPTOR"/>
    <property type="match status" value="1"/>
</dbReference>
<evidence type="ECO:0000256" key="10">
    <source>
        <dbReference type="ARBA" id="ARBA00023180"/>
    </source>
</evidence>
<dbReference type="CDD" id="cd00063">
    <property type="entry name" value="FN3"/>
    <property type="match status" value="8"/>
</dbReference>
<feature type="domain" description="Fibronectin type-III" evidence="15">
    <location>
        <begin position="321"/>
        <end position="412"/>
    </location>
</feature>
<dbReference type="Proteomes" id="UP000694546">
    <property type="component" value="Chromosome 9"/>
</dbReference>
<dbReference type="InterPro" id="IPR000387">
    <property type="entry name" value="Tyr_Pase_dom"/>
</dbReference>
<dbReference type="InterPro" id="IPR050713">
    <property type="entry name" value="RTP_Phos/Ushers"/>
</dbReference>
<dbReference type="SMART" id="SM00060">
    <property type="entry name" value="FN3"/>
    <property type="match status" value="16"/>
</dbReference>
<dbReference type="InterPro" id="IPR013783">
    <property type="entry name" value="Ig-like_fold"/>
</dbReference>
<dbReference type="Gene3D" id="2.80.10.50">
    <property type="match status" value="1"/>
</dbReference>
<evidence type="ECO:0000256" key="1">
    <source>
        <dbReference type="ARBA" id="ARBA00004167"/>
    </source>
</evidence>
<dbReference type="Pfam" id="PF00041">
    <property type="entry name" value="fn3"/>
    <property type="match status" value="11"/>
</dbReference>
<feature type="domain" description="Fibronectin type-III" evidence="15">
    <location>
        <begin position="763"/>
        <end position="857"/>
    </location>
</feature>
<keyword evidence="9" id="KW-0472">Membrane</keyword>
<dbReference type="SUPFAM" id="SSF52799">
    <property type="entry name" value="(Phosphotyrosine protein) phosphatases II"/>
    <property type="match status" value="1"/>
</dbReference>
<keyword evidence="4" id="KW-0732">Signal</keyword>
<dbReference type="GeneTree" id="ENSGT00940000156088"/>
<keyword evidence="17" id="KW-1185">Reference proteome</keyword>
<dbReference type="PROSITE" id="PS50056">
    <property type="entry name" value="TYR_PHOSPHATASE_2"/>
    <property type="match status" value="1"/>
</dbReference>
<keyword evidence="8" id="KW-1133">Transmembrane helix</keyword>
<evidence type="ECO:0000256" key="6">
    <source>
        <dbReference type="ARBA" id="ARBA00022801"/>
    </source>
</evidence>
<dbReference type="Pfam" id="PF00102">
    <property type="entry name" value="Y_phosphatase"/>
    <property type="match status" value="1"/>
</dbReference>
<dbReference type="InterPro" id="IPR041201">
    <property type="entry name" value="PTPRJ_TM"/>
</dbReference>
<evidence type="ECO:0000259" key="15">
    <source>
        <dbReference type="PROSITE" id="PS50853"/>
    </source>
</evidence>
<keyword evidence="3" id="KW-0812">Transmembrane</keyword>
<evidence type="ECO:0000256" key="4">
    <source>
        <dbReference type="ARBA" id="ARBA00022729"/>
    </source>
</evidence>
<evidence type="ECO:0000256" key="3">
    <source>
        <dbReference type="ARBA" id="ARBA00022692"/>
    </source>
</evidence>
<dbReference type="PANTHER" id="PTHR46957:SF2">
    <property type="entry name" value="RECEPTOR-TYPE TYROSINE-PROTEIN PHOSPHATASE BETA"/>
    <property type="match status" value="1"/>
</dbReference>
<dbReference type="SUPFAM" id="SSF49265">
    <property type="entry name" value="Fibronectin type III"/>
    <property type="match status" value="14"/>
</dbReference>
<evidence type="ECO:0000256" key="11">
    <source>
        <dbReference type="ARBA" id="ARBA00025789"/>
    </source>
</evidence>
<dbReference type="Ensembl" id="ENSGMOT00000040718.1">
    <property type="protein sequence ID" value="ENSGMOP00000024051.1"/>
    <property type="gene ID" value="ENSGMOG00000013832.2"/>
</dbReference>
<evidence type="ECO:0000256" key="12">
    <source>
        <dbReference type="SAM" id="MobiDB-lite"/>
    </source>
</evidence>
<dbReference type="CDD" id="cd14617">
    <property type="entry name" value="R-PTPc-B"/>
    <property type="match status" value="1"/>
</dbReference>
<dbReference type="InterPro" id="IPR035992">
    <property type="entry name" value="Ricin_B-like_lectins"/>
</dbReference>
<feature type="domain" description="Tyrosine-protein phosphatase" evidence="13">
    <location>
        <begin position="1712"/>
        <end position="1972"/>
    </location>
</feature>
<dbReference type="InterPro" id="IPR000242">
    <property type="entry name" value="PTP_cat"/>
</dbReference>
<dbReference type="GO" id="GO:0004725">
    <property type="term" value="F:protein tyrosine phosphatase activity"/>
    <property type="evidence" value="ECO:0007669"/>
    <property type="project" value="UniProtKB-EC"/>
</dbReference>
<feature type="domain" description="Fibronectin type-III" evidence="15">
    <location>
        <begin position="587"/>
        <end position="678"/>
    </location>
</feature>
<feature type="domain" description="Tyrosine specific protein phosphatases" evidence="14">
    <location>
        <begin position="1887"/>
        <end position="1963"/>
    </location>
</feature>
<feature type="domain" description="Fibronectin type-III" evidence="15">
    <location>
        <begin position="1375"/>
        <end position="1469"/>
    </location>
</feature>
<sequence>MDKSTVILGKCDPKNSAQQWEWTSDMRLLHMKSSRCLWANMHGNLPPHARRVELSQCEVAPAWRCYGSGGTFGLDEAPMFLKKLGRHAIIRDVPQYSNWTKYNSDLGGENVMTSLCPEKGEFTHTEPICMFYFQIQTTEGVGCTVNITEINASADSVLVKVNTPGSGCNFTVFYNETPHTDGLDCDLFGDSSNAYTCEINPLEAGTLYSFVVQSKNDGERAVIIQPDQAQYRSSALGHGGTSGLRVSWRPSPGHVDWYDVLLEDRAGSEPGRSTRVTGTAAPQSGFSGLTHGTRYALGVVATSGNKSSPAVWTDAATAPATVSDLQALASSDSESLSVSWQSGPGRTELLRVVLSDQDGAVLGNLTVGNATNSSVFTDLRPGTFYVVTVVTEAAGLRSALSHRVPTAPAAVSHLTLTNNGSTDSLIGSWVSARGGVDGYLVTLSGPGSTPLRLSLRPNATRAVLRGLVPGQDYQLTVTTQAGGLGTDRSAAARTVPDRVSKLSMSGLEDSPSLRVSWAPPRGRWDHYRLLLWNGSQVLVNQTLGNRTTQYVFSGPELGLVLGRIYRAEVTAQSGLLGNTASCQGRLAPRAVHKLVVRHSDETTLSVLWGRPTGEWDGFSLALRQGDPPVVVSERTLPWGAQECTFNVLTPGRRYEVTVTTASGNLSSSASVVGWTAPSQVSALQLYNAGPPKPPARWERAPGDLDSYRVLLVHDSSVIRTKRGARHLQPQLPGAEAGALYRVVVTTVRAGQLSRQAVADGRTEPSGVQDPTASHDARDDYLKVYWRHAAGDFDSYQVVIKHNNLFHQNQTVVKTRNECVFTGLVPGRLYSVLVITWSGAYETAVPTHGRTFPAAVRSLTLAGRGTDDLRVAWAAAPGDVDHYEVQLLFNDLKCVLSSLTPGRMYKVLVSTFSGPNQRAQFIEGRTVPSKVKSIHISNSGESSSLRVSWTAGQGEVDSYVVSLHREGRRLDARPVPKHHNELRFDSLQPGQLYDITVQSISGELVNNSTASARTVPSIVSGLQVDTQETISSLQVTWQQALGVADGYSLEVLDGRGELVTNSSEPYGRGQHRFDRLTPGRKYRVVVRTTSGGVSSQGVSGEGRTRPAAVSELSIQSNTTSSLSFQWSPPEGDFETYDIFLFNGDDRLQEQLKGQSAIQQCSFKGLVPGAPYKMVVLTRSGELTNDSAIWARTVPGAVLSLQTHSTNRSEELRVSWSRPSGELSGYQLSLYAPDGARQAQQQPLGAGVTEHVFQGLVPGRRYQVVALTCSGELVNSASTAAPRPPTSLFLGVTNTSVEVTWSGPLDSDYDDFDLQWVPKVQLSVVNPYLARTSGSRLLQGFYPGRLYTLSLRTVSGATEAGARPTYSPTVYKSIRTKPGRVHGLHCRPQSSTSISCSWGAPRAEYDSYTVECLHQGSRTLVYSRRTGRDSTVYLISQLEPHKRYTVSVKVISDTMVSEAARDSVVTMIDRPPVPPPSVRVSDRVAVVSKSSIVFSFNCSWFSDINGAVTSTSFDSEMLQPDQQHPLPSYLEYKTNSSVKSYQTAYFPSHCAEGPDVAPQSFDISLGTGMDTLGGDCDTGPFCDGPLKPKTAYRLSVRAYTQLLDDHQNAGASPLFTDTYLSLPVVTEAEPGSGVMEGISAGLFLISMMIGVTALLVCRQKARKVSVEETPVVRMSMRRERSPSSGVYMGVRGPIKIMNFDGHFSKLQADSNYFLSEEFEESEEVGRNQPLDTALLPENRGKNRYNNILPYDSTRVKLACVDDDPCSDYINASYIPGNNFRREYIATQGPLPGTKDDFWKMVWEQNVHNVVMVTQCVEKGRVKCDHYWPFDHEPLYYGDLIVQMLSESVLPEWTIREFKICSEDQLTYSRLVRQFHYTVWPDHGVPETTQSLIQFVRTVRDYINRSPGSGPTAAHCSAGVGRTGTFIVLDRVLQQLDTKDALDIYGAVFDLRLHRSHMVQTECQYAYLHQCVRDVLRARKLRREQENLLYPIYENVHHDTQRDMVFTRR</sequence>
<dbReference type="PRINTS" id="PR00700">
    <property type="entry name" value="PRTYPHPHTASE"/>
</dbReference>
<dbReference type="SMART" id="SM00194">
    <property type="entry name" value="PTPc"/>
    <property type="match status" value="1"/>
</dbReference>
<keyword evidence="6" id="KW-0378">Hydrolase</keyword>
<evidence type="ECO:0000256" key="8">
    <source>
        <dbReference type="ARBA" id="ARBA00022989"/>
    </source>
</evidence>
<dbReference type="PROSITE" id="PS50055">
    <property type="entry name" value="TYR_PHOSPHATASE_PTP"/>
    <property type="match status" value="1"/>
</dbReference>
<evidence type="ECO:0000256" key="5">
    <source>
        <dbReference type="ARBA" id="ARBA00022737"/>
    </source>
</evidence>
<organism evidence="16 17">
    <name type="scientific">Gadus morhua</name>
    <name type="common">Atlantic cod</name>
    <dbReference type="NCBI Taxonomy" id="8049"/>
    <lineage>
        <taxon>Eukaryota</taxon>
        <taxon>Metazoa</taxon>
        <taxon>Chordata</taxon>
        <taxon>Craniata</taxon>
        <taxon>Vertebrata</taxon>
        <taxon>Euteleostomi</taxon>
        <taxon>Actinopterygii</taxon>
        <taxon>Neopterygii</taxon>
        <taxon>Teleostei</taxon>
        <taxon>Neoteleostei</taxon>
        <taxon>Acanthomorphata</taxon>
        <taxon>Zeiogadaria</taxon>
        <taxon>Gadariae</taxon>
        <taxon>Gadiformes</taxon>
        <taxon>Gadoidei</taxon>
        <taxon>Gadidae</taxon>
        <taxon>Gadus</taxon>
    </lineage>
</organism>
<dbReference type="Pfam" id="PF18861">
    <property type="entry name" value="PTP_tm"/>
    <property type="match status" value="1"/>
</dbReference>
<feature type="domain" description="Fibronectin type-III" evidence="15">
    <location>
        <begin position="225"/>
        <end position="320"/>
    </location>
</feature>
<evidence type="ECO:0000256" key="2">
    <source>
        <dbReference type="ARBA" id="ARBA00013064"/>
    </source>
</evidence>
<dbReference type="SMART" id="SM00404">
    <property type="entry name" value="PTPc_motif"/>
    <property type="match status" value="1"/>
</dbReference>
<reference evidence="16" key="1">
    <citation type="submission" date="2025-08" db="UniProtKB">
        <authorList>
            <consortium name="Ensembl"/>
        </authorList>
    </citation>
    <scope>IDENTIFICATION</scope>
</reference>
<keyword evidence="5" id="KW-0677">Repeat</keyword>
<keyword evidence="7" id="KW-0904">Protein phosphatase</keyword>
<evidence type="ECO:0000259" key="13">
    <source>
        <dbReference type="PROSITE" id="PS50055"/>
    </source>
</evidence>
<dbReference type="PROSITE" id="PS50231">
    <property type="entry name" value="RICIN_B_LECTIN"/>
    <property type="match status" value="1"/>
</dbReference>
<name>A0A8C4ZYC4_GADMO</name>
<dbReference type="Gene3D" id="2.60.40.10">
    <property type="entry name" value="Immunoglobulins"/>
    <property type="match status" value="11"/>
</dbReference>
<evidence type="ECO:0000256" key="7">
    <source>
        <dbReference type="ARBA" id="ARBA00022912"/>
    </source>
</evidence>
<dbReference type="SUPFAM" id="SSF50370">
    <property type="entry name" value="Ricin B-like lectins"/>
    <property type="match status" value="1"/>
</dbReference>
<dbReference type="InterPro" id="IPR036116">
    <property type="entry name" value="FN3_sf"/>
</dbReference>
<dbReference type="InterPro" id="IPR003961">
    <property type="entry name" value="FN3_dom"/>
</dbReference>
<keyword evidence="10" id="KW-0325">Glycoprotein</keyword>
<evidence type="ECO:0000313" key="17">
    <source>
        <dbReference type="Proteomes" id="UP000694546"/>
    </source>
</evidence>
<feature type="domain" description="Fibronectin type-III" evidence="15">
    <location>
        <begin position="1107"/>
        <end position="1194"/>
    </location>
</feature>
<accession>A0A8C4ZYC4</accession>
<feature type="domain" description="Fibronectin type-III" evidence="15">
    <location>
        <begin position="1195"/>
        <end position="1287"/>
    </location>
</feature>
<comment type="similarity">
    <text evidence="11">Belongs to the protein-tyrosine phosphatase family. Receptor class 3 subfamily.</text>
</comment>
<dbReference type="EC" id="3.1.3.48" evidence="2"/>
<evidence type="ECO:0000313" key="16">
    <source>
        <dbReference type="Ensembl" id="ENSGMOP00000024051.1"/>
    </source>
</evidence>
<dbReference type="GO" id="GO:0032502">
    <property type="term" value="P:developmental process"/>
    <property type="evidence" value="ECO:0007669"/>
    <property type="project" value="UniProtKB-ARBA"/>
</dbReference>